<proteinExistence type="predicted"/>
<dbReference type="PANTHER" id="PTHR35889">
    <property type="entry name" value="CYCLOINULO-OLIGOSACCHARIDE FRUCTANOTRANSFERASE-RELATED"/>
    <property type="match status" value="1"/>
</dbReference>
<comment type="caution">
    <text evidence="6">The sequence shown here is derived from an EMBL/GenBank/DDBJ whole genome shotgun (WGS) entry which is preliminary data.</text>
</comment>
<evidence type="ECO:0000313" key="7">
    <source>
        <dbReference type="Proteomes" id="UP000317243"/>
    </source>
</evidence>
<gene>
    <name evidence="6" type="primary">smc_4</name>
    <name evidence="6" type="ORF">KOR42_17220</name>
</gene>
<feature type="coiled-coil region" evidence="1">
    <location>
        <begin position="526"/>
        <end position="553"/>
    </location>
</feature>
<evidence type="ECO:0000313" key="6">
    <source>
        <dbReference type="EMBL" id="TWT58348.1"/>
    </source>
</evidence>
<evidence type="ECO:0000259" key="5">
    <source>
        <dbReference type="Pfam" id="PF07587"/>
    </source>
</evidence>
<dbReference type="Proteomes" id="UP000317243">
    <property type="component" value="Unassembled WGS sequence"/>
</dbReference>
<dbReference type="Pfam" id="PF07587">
    <property type="entry name" value="PSD1"/>
    <property type="match status" value="1"/>
</dbReference>
<dbReference type="PANTHER" id="PTHR35889:SF3">
    <property type="entry name" value="F-BOX DOMAIN-CONTAINING PROTEIN"/>
    <property type="match status" value="1"/>
</dbReference>
<accession>A0A5C5X6E3</accession>
<evidence type="ECO:0000256" key="3">
    <source>
        <dbReference type="SAM" id="SignalP"/>
    </source>
</evidence>
<evidence type="ECO:0000256" key="2">
    <source>
        <dbReference type="SAM" id="MobiDB-lite"/>
    </source>
</evidence>
<keyword evidence="1" id="KW-0175">Coiled coil</keyword>
<feature type="coiled-coil region" evidence="1">
    <location>
        <begin position="464"/>
        <end position="498"/>
    </location>
</feature>
<organism evidence="6 7">
    <name type="scientific">Thalassoglobus neptunius</name>
    <dbReference type="NCBI Taxonomy" id="1938619"/>
    <lineage>
        <taxon>Bacteria</taxon>
        <taxon>Pseudomonadati</taxon>
        <taxon>Planctomycetota</taxon>
        <taxon>Planctomycetia</taxon>
        <taxon>Planctomycetales</taxon>
        <taxon>Planctomycetaceae</taxon>
        <taxon>Thalassoglobus</taxon>
    </lineage>
</organism>
<feature type="compositionally biased region" description="Basic and acidic residues" evidence="2">
    <location>
        <begin position="828"/>
        <end position="852"/>
    </location>
</feature>
<feature type="coiled-coil region" evidence="1">
    <location>
        <begin position="705"/>
        <end position="778"/>
    </location>
</feature>
<feature type="region of interest" description="Disordered" evidence="2">
    <location>
        <begin position="828"/>
        <end position="856"/>
    </location>
</feature>
<feature type="chain" id="PRO_5023103560" evidence="3">
    <location>
        <begin position="38"/>
        <end position="985"/>
    </location>
</feature>
<keyword evidence="7" id="KW-1185">Reference proteome</keyword>
<dbReference type="EMBL" id="SIHI01000001">
    <property type="protein sequence ID" value="TWT58348.1"/>
    <property type="molecule type" value="Genomic_DNA"/>
</dbReference>
<dbReference type="AlphaFoldDB" id="A0A5C5X6E3"/>
<protein>
    <submittedName>
        <fullName evidence="6">Chromosome partition protein Smc</fullName>
    </submittedName>
</protein>
<feature type="domain" description="DUF1549" evidence="4">
    <location>
        <begin position="59"/>
        <end position="228"/>
    </location>
</feature>
<sequence precursor="true">MARAMSHLSHRCVSSFSKTLLLVFGVCLSANLLTANATEPAPDPLPLHVLIDSSVESVSGAQVAPPVDDATFVRRVHLDLIGRIPTVDETRDFLADSNPDKRDRLVNDLVNRTEFVKNLAARLDIMLMERRGGKHVSTLDFRAYLEQSISAGKSYREIVSEVLGADGTDEKVRPASAFFLERDVDPTLLTREIGRVFFGVDLQCAQCHDHPNIDDYYQEDYYGLQAFVIRAKLFQPDKKKPALIAESAEGEASFRSVFTDRQGNSGPRLLNSEELGEVILKPGENYQIEPAKNVRPVPVQSRIELLSELVSTRSMPMFDRNIANRLWKEMFGIGLVEPVDLHHSGNPPTNPELLELLAEQFAAMDHDIGSFIREIALSQTYQRSHSVGLPGESVDTLKDQISELESTAKQEKKRSYEVDKEVDQKLEDVDVADEAARPLRKNVADAKSAVATARSKFLEAETKLKQQQVLFEKTTAEVKALREALEKAQQASELLKENSAITDATATFATTLTQTEEKIPAIEGAVQTAQSELTQTKENLETARSKADEAIAALTPAEEKIRTHRAEAVRLRQLASDHRQRSELARQQIDWLEQAIQVRSAYESLASTNSRIKEIEAQLAQTQSELDAKSKESESTQKQLIALASRKEQLNEECVLLREKLVEAQRVEQQVSESLAQVGLAAQFDSLSSDLDSARLTLNESQSLLQRSNESLAKKLKILEQAERQAVHSEEDCRKTLNSLDSQIDEMKNSITSLQADLELQRQKVSEQTEELARSKQTWSAVAGKQLLAVRTTPLSAEQLAWSFLTATGHRFRQSAIEAARIDEELRKAKEAKSKAGDEKSGDSEEGMKEVQIDPQVRQKKIEQATQAALTKDVATIAKFFASEAGQSQYDFFATPDQALFLSNGNELRHWLTPGNGNLTDRLNRSKTSEEIATELYLSVFCRPPTSEEQQAVVEYIQDRAEDRPSAVQELAWAFLTSAEFRFRY</sequence>
<dbReference type="OrthoDB" id="289126at2"/>
<evidence type="ECO:0000256" key="1">
    <source>
        <dbReference type="SAM" id="Coils"/>
    </source>
</evidence>
<keyword evidence="3" id="KW-0732">Signal</keyword>
<feature type="signal peptide" evidence="3">
    <location>
        <begin position="1"/>
        <end position="37"/>
    </location>
</feature>
<dbReference type="Pfam" id="PF07583">
    <property type="entry name" value="PSCyt2"/>
    <property type="match status" value="1"/>
</dbReference>
<evidence type="ECO:0000259" key="4">
    <source>
        <dbReference type="Pfam" id="PF07583"/>
    </source>
</evidence>
<feature type="domain" description="DUF1553" evidence="5">
    <location>
        <begin position="303"/>
        <end position="532"/>
    </location>
</feature>
<dbReference type="InterPro" id="IPR022655">
    <property type="entry name" value="DUF1553"/>
</dbReference>
<name>A0A5C5X6E3_9PLAN</name>
<reference evidence="6 7" key="1">
    <citation type="submission" date="2019-02" db="EMBL/GenBank/DDBJ databases">
        <title>Deep-cultivation of Planctomycetes and their phenomic and genomic characterization uncovers novel biology.</title>
        <authorList>
            <person name="Wiegand S."/>
            <person name="Jogler M."/>
            <person name="Boedeker C."/>
            <person name="Pinto D."/>
            <person name="Vollmers J."/>
            <person name="Rivas-Marin E."/>
            <person name="Kohn T."/>
            <person name="Peeters S.H."/>
            <person name="Heuer A."/>
            <person name="Rast P."/>
            <person name="Oberbeckmann S."/>
            <person name="Bunk B."/>
            <person name="Jeske O."/>
            <person name="Meyerdierks A."/>
            <person name="Storesund J.E."/>
            <person name="Kallscheuer N."/>
            <person name="Luecker S."/>
            <person name="Lage O.M."/>
            <person name="Pohl T."/>
            <person name="Merkel B.J."/>
            <person name="Hornburger P."/>
            <person name="Mueller R.-W."/>
            <person name="Bruemmer F."/>
            <person name="Labrenz M."/>
            <person name="Spormann A.M."/>
            <person name="Op Den Camp H."/>
            <person name="Overmann J."/>
            <person name="Amann R."/>
            <person name="Jetten M.S.M."/>
            <person name="Mascher T."/>
            <person name="Medema M.H."/>
            <person name="Devos D.P."/>
            <person name="Kaster A.-K."/>
            <person name="Ovreas L."/>
            <person name="Rohde M."/>
            <person name="Galperin M.Y."/>
            <person name="Jogler C."/>
        </authorList>
    </citation>
    <scope>NUCLEOTIDE SEQUENCE [LARGE SCALE GENOMIC DNA]</scope>
    <source>
        <strain evidence="6 7">KOR42</strain>
    </source>
</reference>
<feature type="coiled-coil region" evidence="1">
    <location>
        <begin position="605"/>
        <end position="667"/>
    </location>
</feature>
<dbReference type="InterPro" id="IPR011444">
    <property type="entry name" value="DUF1549"/>
</dbReference>